<dbReference type="GO" id="GO:0016020">
    <property type="term" value="C:membrane"/>
    <property type="evidence" value="ECO:0007669"/>
    <property type="project" value="UniProtKB-SubCell"/>
</dbReference>
<feature type="region of interest" description="Disordered" evidence="7">
    <location>
        <begin position="424"/>
        <end position="452"/>
    </location>
</feature>
<reference evidence="12 13" key="1">
    <citation type="submission" date="2023-08" db="EMBL/GenBank/DDBJ databases">
        <title>Black Yeasts Isolated from many extreme environments.</title>
        <authorList>
            <person name="Coleine C."/>
            <person name="Stajich J.E."/>
            <person name="Selbmann L."/>
        </authorList>
    </citation>
    <scope>NUCLEOTIDE SEQUENCE [LARGE SCALE GENOMIC DNA]</scope>
    <source>
        <strain evidence="12 13">CCFEE 5792</strain>
    </source>
</reference>
<evidence type="ECO:0000256" key="3">
    <source>
        <dbReference type="ARBA" id="ARBA00022692"/>
    </source>
</evidence>
<comment type="subcellular location">
    <subcellularLocation>
        <location evidence="1">Membrane</location>
    </subcellularLocation>
</comment>
<dbReference type="InterPro" id="IPR005018">
    <property type="entry name" value="DOMON_domain"/>
</dbReference>
<dbReference type="InterPro" id="IPR015920">
    <property type="entry name" value="Cellobiose_DH-like_cyt"/>
</dbReference>
<accession>A0AAV9NG29</accession>
<dbReference type="Gene3D" id="2.60.40.1210">
    <property type="entry name" value="Cellobiose dehydrogenase, cytochrome domain"/>
    <property type="match status" value="1"/>
</dbReference>
<dbReference type="EMBL" id="JAVRRD010000008">
    <property type="protein sequence ID" value="KAK5056183.1"/>
    <property type="molecule type" value="Genomic_DNA"/>
</dbReference>
<evidence type="ECO:0000259" key="11">
    <source>
        <dbReference type="SMART" id="SM00665"/>
    </source>
</evidence>
<dbReference type="SMART" id="SM00664">
    <property type="entry name" value="DoH"/>
    <property type="match status" value="1"/>
</dbReference>
<evidence type="ECO:0000313" key="12">
    <source>
        <dbReference type="EMBL" id="KAK5056183.1"/>
    </source>
</evidence>
<dbReference type="SMART" id="SM00665">
    <property type="entry name" value="B561"/>
    <property type="match status" value="1"/>
</dbReference>
<evidence type="ECO:0000256" key="1">
    <source>
        <dbReference type="ARBA" id="ARBA00004370"/>
    </source>
</evidence>
<dbReference type="Gene3D" id="1.20.120.1770">
    <property type="match status" value="1"/>
</dbReference>
<name>A0AAV9NG29_9EURO</name>
<feature type="transmembrane region" description="Helical" evidence="8">
    <location>
        <begin position="325"/>
        <end position="344"/>
    </location>
</feature>
<feature type="region of interest" description="Disordered" evidence="7">
    <location>
        <begin position="187"/>
        <end position="255"/>
    </location>
</feature>
<keyword evidence="4" id="KW-0249">Electron transport</keyword>
<evidence type="ECO:0008006" key="14">
    <source>
        <dbReference type="Google" id="ProtNLM"/>
    </source>
</evidence>
<dbReference type="GeneID" id="89980878"/>
<keyword evidence="13" id="KW-1185">Reference proteome</keyword>
<evidence type="ECO:0000256" key="2">
    <source>
        <dbReference type="ARBA" id="ARBA00022448"/>
    </source>
</evidence>
<feature type="signal peptide" evidence="9">
    <location>
        <begin position="1"/>
        <end position="18"/>
    </location>
</feature>
<feature type="transmembrane region" description="Helical" evidence="8">
    <location>
        <begin position="364"/>
        <end position="383"/>
    </location>
</feature>
<dbReference type="SUPFAM" id="SSF49344">
    <property type="entry name" value="CBD9-like"/>
    <property type="match status" value="1"/>
</dbReference>
<comment type="caution">
    <text evidence="12">The sequence shown here is derived from an EMBL/GenBank/DDBJ whole genome shotgun (WGS) entry which is preliminary data.</text>
</comment>
<feature type="compositionally biased region" description="Low complexity" evidence="7">
    <location>
        <begin position="190"/>
        <end position="255"/>
    </location>
</feature>
<protein>
    <recommendedName>
        <fullName evidence="14">DOMON domain-containing protein</fullName>
    </recommendedName>
</protein>
<evidence type="ECO:0000313" key="13">
    <source>
        <dbReference type="Proteomes" id="UP001358417"/>
    </source>
</evidence>
<feature type="transmembrane region" description="Helical" evidence="8">
    <location>
        <begin position="293"/>
        <end position="313"/>
    </location>
</feature>
<evidence type="ECO:0000256" key="8">
    <source>
        <dbReference type="SAM" id="Phobius"/>
    </source>
</evidence>
<evidence type="ECO:0000256" key="4">
    <source>
        <dbReference type="ARBA" id="ARBA00022982"/>
    </source>
</evidence>
<keyword evidence="6 8" id="KW-0472">Membrane</keyword>
<evidence type="ECO:0000256" key="7">
    <source>
        <dbReference type="SAM" id="MobiDB-lite"/>
    </source>
</evidence>
<feature type="chain" id="PRO_5043541430" description="DOMON domain-containing protein" evidence="9">
    <location>
        <begin position="19"/>
        <end position="452"/>
    </location>
</feature>
<feature type="domain" description="DOMON" evidence="10">
    <location>
        <begin position="59"/>
        <end position="150"/>
    </location>
</feature>
<dbReference type="RefSeq" id="XP_064708153.1">
    <property type="nucleotide sequence ID" value="XM_064856253.1"/>
</dbReference>
<organism evidence="12 13">
    <name type="scientific">Exophiala bonariae</name>
    <dbReference type="NCBI Taxonomy" id="1690606"/>
    <lineage>
        <taxon>Eukaryota</taxon>
        <taxon>Fungi</taxon>
        <taxon>Dikarya</taxon>
        <taxon>Ascomycota</taxon>
        <taxon>Pezizomycotina</taxon>
        <taxon>Eurotiomycetes</taxon>
        <taxon>Chaetothyriomycetidae</taxon>
        <taxon>Chaetothyriales</taxon>
        <taxon>Herpotrichiellaceae</taxon>
        <taxon>Exophiala</taxon>
    </lineage>
</organism>
<keyword evidence="2" id="KW-0813">Transport</keyword>
<dbReference type="CDD" id="cd08760">
    <property type="entry name" value="Cyt_b561_FRRS1_like"/>
    <property type="match status" value="1"/>
</dbReference>
<dbReference type="PANTHER" id="PTHR47797:SF1">
    <property type="entry name" value="CYTOCHROME B561 DOMAIN-CONTAINING PROTEIN-RELATED"/>
    <property type="match status" value="1"/>
</dbReference>
<feature type="transmembrane region" description="Helical" evidence="8">
    <location>
        <begin position="395"/>
        <end position="417"/>
    </location>
</feature>
<evidence type="ECO:0000256" key="5">
    <source>
        <dbReference type="ARBA" id="ARBA00022989"/>
    </source>
</evidence>
<feature type="domain" description="Cytochrome b561" evidence="11">
    <location>
        <begin position="259"/>
        <end position="381"/>
    </location>
</feature>
<dbReference type="Pfam" id="PF03188">
    <property type="entry name" value="Cytochrom_B561"/>
    <property type="match status" value="1"/>
</dbReference>
<dbReference type="PANTHER" id="PTHR47797">
    <property type="entry name" value="DEHYDROGENASE, PUTATIVE (AFU_ORTHOLOGUE AFUA_8G05805)-RELATED"/>
    <property type="match status" value="1"/>
</dbReference>
<dbReference type="InterPro" id="IPR006593">
    <property type="entry name" value="Cyt_b561/ferric_Rdtase_TM"/>
</dbReference>
<dbReference type="Proteomes" id="UP001358417">
    <property type="component" value="Unassembled WGS sequence"/>
</dbReference>
<keyword evidence="5 8" id="KW-1133">Transmembrane helix</keyword>
<evidence type="ECO:0000259" key="10">
    <source>
        <dbReference type="SMART" id="SM00664"/>
    </source>
</evidence>
<evidence type="ECO:0000256" key="9">
    <source>
        <dbReference type="SAM" id="SignalP"/>
    </source>
</evidence>
<dbReference type="Pfam" id="PF16010">
    <property type="entry name" value="CDH-cyt"/>
    <property type="match status" value="1"/>
</dbReference>
<feature type="transmembrane region" description="Helical" evidence="8">
    <location>
        <begin position="261"/>
        <end position="281"/>
    </location>
</feature>
<dbReference type="CDD" id="cd09630">
    <property type="entry name" value="CDH_like_cytochrome"/>
    <property type="match status" value="1"/>
</dbReference>
<sequence>MVFRRILAASALVASSTAQFAQFTSSEGFGLAVNVPENTASTGSGSVYFQISAPKGTEWIGFGQGSRMSGANMFIVYSADSTNVTVSPRLGTGHVEPKLNSDASIFVLEGTGITDDGSMVANVRCDSCLSWSGGSMDATSSSSSWIYAYKNGNALDTTSTDASISEHDGTGTLSLDLTSGTGGNSANPFVAAVSNPSASESSAATNSASQTGASQTVSQTSATTTPTISGGVSGPLASSNPSSSGSSQSTTPNDSYRSGHAAVMSLAFVVMFPLASLTIYLPHAEKVRFIHAPLQVVSIILMIVGLGLGVQLAKQVSLLDGYHQIIGYIIFAWMAVAQPALGLAQHVHFRKNGTRSPMGSGHRWLGRIMIAFGIVNGGLGFHQTGPVGSRYVPRYAVIVYSIVAVVVFIIYMAVILLSTFRSKRSGSLPGEKSRPATQGYEMHGRSFENQRL</sequence>
<evidence type="ECO:0000256" key="6">
    <source>
        <dbReference type="ARBA" id="ARBA00023136"/>
    </source>
</evidence>
<keyword evidence="3 8" id="KW-0812">Transmembrane</keyword>
<gene>
    <name evidence="12" type="ORF">LTR84_012736</name>
</gene>
<dbReference type="AlphaFoldDB" id="A0AAV9NG29"/>
<feature type="compositionally biased region" description="Basic and acidic residues" evidence="7">
    <location>
        <begin position="442"/>
        <end position="452"/>
    </location>
</feature>
<keyword evidence="9" id="KW-0732">Signal</keyword>
<proteinExistence type="predicted"/>